<evidence type="ECO:0000256" key="14">
    <source>
        <dbReference type="SAM" id="SignalP"/>
    </source>
</evidence>
<keyword evidence="5 12" id="KW-0106">Calcium</keyword>
<dbReference type="OrthoDB" id="9794322at2"/>
<dbReference type="PANTHER" id="PTHR32303">
    <property type="entry name" value="QUINOPROTEIN ALCOHOL DEHYDROGENASE (CYTOCHROME C)"/>
    <property type="match status" value="1"/>
</dbReference>
<dbReference type="InterPro" id="IPR036909">
    <property type="entry name" value="Cyt_c-like_dom_sf"/>
</dbReference>
<evidence type="ECO:0000256" key="13">
    <source>
        <dbReference type="PIRSR" id="PIRSR617512-4"/>
    </source>
</evidence>
<dbReference type="NCBIfam" id="TIGR03075">
    <property type="entry name" value="PQQ_enz_alc_DH"/>
    <property type="match status" value="1"/>
</dbReference>
<feature type="binding site" evidence="11">
    <location>
        <position position="267"/>
    </location>
    <ligand>
        <name>pyrroloquinoline quinone</name>
        <dbReference type="ChEBI" id="CHEBI:58442"/>
    </ligand>
</feature>
<evidence type="ECO:0000256" key="4">
    <source>
        <dbReference type="ARBA" id="ARBA00022729"/>
    </source>
</evidence>
<evidence type="ECO:0000256" key="12">
    <source>
        <dbReference type="PIRSR" id="PIRSR617512-3"/>
    </source>
</evidence>
<feature type="binding site" evidence="12">
    <location>
        <position position="332"/>
    </location>
    <ligand>
        <name>Ca(2+)</name>
        <dbReference type="ChEBI" id="CHEBI:29108"/>
    </ligand>
</feature>
<reference evidence="17" key="1">
    <citation type="submission" date="2017-06" db="EMBL/GenBank/DDBJ databases">
        <authorList>
            <person name="Varghese N."/>
            <person name="Submissions S."/>
        </authorList>
    </citation>
    <scope>NUCLEOTIDE SEQUENCE [LARGE SCALE GENOMIC DNA]</scope>
    <source>
        <strain evidence="17">LNB2</strain>
    </source>
</reference>
<feature type="binding site" description="covalent" evidence="11">
    <location>
        <position position="638"/>
    </location>
    <ligand>
        <name>heme c</name>
        <dbReference type="ChEBI" id="CHEBI:61717"/>
    </ligand>
</feature>
<dbReference type="InterPro" id="IPR011047">
    <property type="entry name" value="Quinoprotein_ADH-like_sf"/>
</dbReference>
<dbReference type="Gene3D" id="2.140.10.10">
    <property type="entry name" value="Quinoprotein alcohol dehydrogenase-like superfamily"/>
    <property type="match status" value="1"/>
</dbReference>
<dbReference type="GO" id="GO:0005509">
    <property type="term" value="F:calcium ion binding"/>
    <property type="evidence" value="ECO:0007669"/>
    <property type="project" value="InterPro"/>
</dbReference>
<dbReference type="GO" id="GO:0009055">
    <property type="term" value="F:electron transfer activity"/>
    <property type="evidence" value="ECO:0007669"/>
    <property type="project" value="InterPro"/>
</dbReference>
<feature type="binding site" evidence="11">
    <location>
        <begin position="203"/>
        <end position="204"/>
    </location>
    <ligand>
        <name>pyrroloquinoline quinone</name>
        <dbReference type="ChEBI" id="CHEBI:58442"/>
    </ligand>
</feature>
<evidence type="ECO:0000256" key="6">
    <source>
        <dbReference type="ARBA" id="ARBA00022891"/>
    </source>
</evidence>
<sequence>MRLMAFALLVAAGVLAGCQSGTDGDAGSRSRPAAVDAKRLANADAEPQNWLTHGGTYAEERFSPLAAINADTVGQLGLAWSYDLDTDRGQEATPIIVDGVLYTSTAWSKVVALDAATGRLIWSYDPEVPGRKAYDGCCDVVNRGVAVWKGKVYLGAFDGRLIALDAATGKPVWSVMTVDTKQPYTITGAPRVVKGKVLIGNGGAELGVRGYVSAYDADTGKLAWRFYTAPNPKGEPDGAASDAIFKTRAAATWGRDGAWKQTGGGGTVWDAIVYDQDLDQVLIGTGNGSPWNRRIRSGDTGDNLFLSSIVALDPETGAYRWHYQETPGESWDFTATQPIILADLDIDGQPRKVLLHAPKNGYFYVIDRKTGVPVSIDNFVPVNWADGYDPKTWRPIERPEARYELNGGDWEAMPSAFGAHNWHPMAYSPKTGLVYIPAQLMPFGYADEKNFRFVPGRWNLGSASTRNFGPRDKAGMKALKAASKGRVIAWDPKARRARFTIEHDGPGYGGLLATAGNLIFQGTPDGRFVAYRADDGGRLWSFDAQNGIIAGAVSFEIAGEQYIAVMAGLGGAYGISSPFSPVAYKRPNGRVLAFKLGGKARLPADDRTPIPARPPAEQWPAATVAQGEILYAANCGFCHGPSTFSNGVLPDLRRSPALADKATWHAVLVDGVLEDRGMIRFSQWLKPAEMEAIRAYVGHQARTLAAEEKAPAAP</sequence>
<dbReference type="SMART" id="SM00564">
    <property type="entry name" value="PQQ"/>
    <property type="match status" value="5"/>
</dbReference>
<feature type="disulfide bond" evidence="13">
    <location>
        <begin position="137"/>
        <end position="138"/>
    </location>
</feature>
<feature type="binding site" description="axial binding residue" evidence="12">
    <location>
        <position position="639"/>
    </location>
    <ligand>
        <name>heme c</name>
        <dbReference type="ChEBI" id="CHEBI:61717"/>
    </ligand>
    <ligandPart>
        <name>Fe</name>
        <dbReference type="ChEBI" id="CHEBI:18248"/>
    </ligandPart>
</feature>
<feature type="active site" description="Proton acceptor" evidence="10">
    <location>
        <position position="332"/>
    </location>
</feature>
<keyword evidence="3 12" id="KW-0479">Metal-binding</keyword>
<feature type="domain" description="Cytochrome c" evidence="15">
    <location>
        <begin position="622"/>
        <end position="701"/>
    </location>
</feature>
<dbReference type="Pfam" id="PF01011">
    <property type="entry name" value="PQQ"/>
    <property type="match status" value="1"/>
</dbReference>
<name>A0A239EJA7_9SPHN</name>
<feature type="binding site" description="covalent" evidence="11">
    <location>
        <position position="635"/>
    </location>
    <ligand>
        <name>heme c</name>
        <dbReference type="ChEBI" id="CHEBI:61717"/>
    </ligand>
</feature>
<evidence type="ECO:0000256" key="11">
    <source>
        <dbReference type="PIRSR" id="PIRSR617512-2"/>
    </source>
</evidence>
<evidence type="ECO:0000256" key="3">
    <source>
        <dbReference type="ARBA" id="ARBA00022723"/>
    </source>
</evidence>
<dbReference type="PROSITE" id="PS51257">
    <property type="entry name" value="PROKAR_LIPOPROTEIN"/>
    <property type="match status" value="1"/>
</dbReference>
<evidence type="ECO:0000256" key="2">
    <source>
        <dbReference type="ARBA" id="ARBA00022617"/>
    </source>
</evidence>
<feature type="chain" id="PRO_5013031736" evidence="14">
    <location>
        <begin position="17"/>
        <end position="714"/>
    </location>
</feature>
<organism evidence="16 17">
    <name type="scientific">Edaphosphingomonas laterariae</name>
    <dbReference type="NCBI Taxonomy" id="861865"/>
    <lineage>
        <taxon>Bacteria</taxon>
        <taxon>Pseudomonadati</taxon>
        <taxon>Pseudomonadota</taxon>
        <taxon>Alphaproteobacteria</taxon>
        <taxon>Sphingomonadales</taxon>
        <taxon>Rhizorhabdaceae</taxon>
        <taxon>Edaphosphingomonas</taxon>
    </lineage>
</organism>
<feature type="binding site" description="axial binding residue" evidence="12">
    <location>
        <position position="678"/>
    </location>
    <ligand>
        <name>heme c</name>
        <dbReference type="ChEBI" id="CHEBI:61717"/>
    </ligand>
    <ligandPart>
        <name>Fe</name>
        <dbReference type="ChEBI" id="CHEBI:18248"/>
    </ligandPart>
</feature>
<dbReference type="GO" id="GO:0016020">
    <property type="term" value="C:membrane"/>
    <property type="evidence" value="ECO:0007669"/>
    <property type="project" value="InterPro"/>
</dbReference>
<evidence type="ECO:0000313" key="17">
    <source>
        <dbReference type="Proteomes" id="UP000198281"/>
    </source>
</evidence>
<dbReference type="CDD" id="cd10279">
    <property type="entry name" value="PQQ_ADH_II"/>
    <property type="match status" value="1"/>
</dbReference>
<dbReference type="Pfam" id="PF13442">
    <property type="entry name" value="Cytochrome_CBB3"/>
    <property type="match status" value="1"/>
</dbReference>
<keyword evidence="17" id="KW-1185">Reference proteome</keyword>
<keyword evidence="4 14" id="KW-0732">Signal</keyword>
<dbReference type="Proteomes" id="UP000198281">
    <property type="component" value="Unassembled WGS sequence"/>
</dbReference>
<dbReference type="PROSITE" id="PS51007">
    <property type="entry name" value="CYTC"/>
    <property type="match status" value="1"/>
</dbReference>
<keyword evidence="9 13" id="KW-1015">Disulfide bond</keyword>
<dbReference type="InterPro" id="IPR002372">
    <property type="entry name" value="PQQ_rpt_dom"/>
</dbReference>
<feature type="binding site" evidence="11">
    <location>
        <position position="187"/>
    </location>
    <ligand>
        <name>pyrroloquinoline quinone</name>
        <dbReference type="ChEBI" id="CHEBI:58442"/>
    </ligand>
</feature>
<keyword evidence="8 12" id="KW-0408">Iron</keyword>
<feature type="binding site" evidence="11">
    <location>
        <position position="359"/>
    </location>
    <ligand>
        <name>pyrroloquinoline quinone</name>
        <dbReference type="ChEBI" id="CHEBI:58442"/>
    </ligand>
</feature>
<keyword evidence="7" id="KW-0560">Oxidoreductase</keyword>
<keyword evidence="6 11" id="KW-0634">PQQ</keyword>
<feature type="binding site" evidence="11">
    <location>
        <position position="143"/>
    </location>
    <ligand>
        <name>pyrroloquinoline quinone</name>
        <dbReference type="ChEBI" id="CHEBI:58442"/>
    </ligand>
</feature>
<feature type="binding site" evidence="11">
    <location>
        <begin position="421"/>
        <end position="422"/>
    </location>
    <ligand>
        <name>pyrroloquinoline quinone</name>
        <dbReference type="ChEBI" id="CHEBI:58442"/>
    </ligand>
</feature>
<dbReference type="SUPFAM" id="SSF46626">
    <property type="entry name" value="Cytochrome c"/>
    <property type="match status" value="1"/>
</dbReference>
<evidence type="ECO:0000256" key="5">
    <source>
        <dbReference type="ARBA" id="ARBA00022837"/>
    </source>
</evidence>
<gene>
    <name evidence="16" type="ORF">SAMN06295912_106173</name>
</gene>
<evidence type="ECO:0000313" key="16">
    <source>
        <dbReference type="EMBL" id="SNS44707.1"/>
    </source>
</evidence>
<feature type="signal peptide" evidence="14">
    <location>
        <begin position="1"/>
        <end position="16"/>
    </location>
</feature>
<feature type="binding site" evidence="11">
    <location>
        <position position="91"/>
    </location>
    <ligand>
        <name>pyrroloquinoline quinone</name>
        <dbReference type="ChEBI" id="CHEBI:58442"/>
    </ligand>
</feature>
<evidence type="ECO:0000256" key="9">
    <source>
        <dbReference type="ARBA" id="ARBA00023157"/>
    </source>
</evidence>
<dbReference type="InterPro" id="IPR018391">
    <property type="entry name" value="PQQ_b-propeller_rpt"/>
</dbReference>
<comment type="cofactor">
    <cofactor evidence="11">
        <name>pyrroloquinoline quinone</name>
        <dbReference type="ChEBI" id="CHEBI:58442"/>
    </cofactor>
    <text evidence="11">Binds 1 PQQ group per subunit.</text>
</comment>
<evidence type="ECO:0000259" key="15">
    <source>
        <dbReference type="PROSITE" id="PS51007"/>
    </source>
</evidence>
<evidence type="ECO:0000256" key="7">
    <source>
        <dbReference type="ARBA" id="ARBA00023002"/>
    </source>
</evidence>
<proteinExistence type="inferred from homology"/>
<feature type="binding site" evidence="12">
    <location>
        <position position="287"/>
    </location>
    <ligand>
        <name>Ca(2+)</name>
        <dbReference type="ChEBI" id="CHEBI:29108"/>
    </ligand>
</feature>
<dbReference type="GO" id="GO:0020037">
    <property type="term" value="F:heme binding"/>
    <property type="evidence" value="ECO:0007669"/>
    <property type="project" value="InterPro"/>
</dbReference>
<comment type="cofactor">
    <cofactor evidence="12">
        <name>Ca(2+)</name>
        <dbReference type="ChEBI" id="CHEBI:29108"/>
    </cofactor>
    <text evidence="12">Binds 1 Ca(2+) ion per subunit.</text>
</comment>
<dbReference type="InterPro" id="IPR017512">
    <property type="entry name" value="PQQ_MeOH/EtOH_DH"/>
</dbReference>
<evidence type="ECO:0000256" key="8">
    <source>
        <dbReference type="ARBA" id="ARBA00023004"/>
    </source>
</evidence>
<dbReference type="GO" id="GO:0016614">
    <property type="term" value="F:oxidoreductase activity, acting on CH-OH group of donors"/>
    <property type="evidence" value="ECO:0007669"/>
    <property type="project" value="InterPro"/>
</dbReference>
<dbReference type="AlphaFoldDB" id="A0A239EJA7"/>
<protein>
    <submittedName>
        <fullName evidence="16">Quinohemoprotein ethanol dehydrogenase</fullName>
    </submittedName>
</protein>
<evidence type="ECO:0000256" key="10">
    <source>
        <dbReference type="PIRSR" id="PIRSR617512-1"/>
    </source>
</evidence>
<dbReference type="Pfam" id="PF13360">
    <property type="entry name" value="PQQ_2"/>
    <property type="match status" value="1"/>
</dbReference>
<accession>A0A239EJA7</accession>
<dbReference type="Gene3D" id="1.10.760.10">
    <property type="entry name" value="Cytochrome c-like domain"/>
    <property type="match status" value="1"/>
</dbReference>
<comment type="similarity">
    <text evidence="1">Belongs to the bacterial PQQ dehydrogenase family.</text>
</comment>
<feature type="binding site" evidence="12">
    <location>
        <position position="205"/>
    </location>
    <ligand>
        <name>Ca(2+)</name>
        <dbReference type="ChEBI" id="CHEBI:29108"/>
    </ligand>
</feature>
<dbReference type="EMBL" id="FZOS01000006">
    <property type="protein sequence ID" value="SNS44707.1"/>
    <property type="molecule type" value="Genomic_DNA"/>
</dbReference>
<keyword evidence="2 11" id="KW-0349">Heme</keyword>
<comment type="cofactor">
    <cofactor evidence="11">
        <name>heme c</name>
        <dbReference type="ChEBI" id="CHEBI:61717"/>
    </cofactor>
    <text evidence="11">Binds 1 heme c group per subunit.</text>
</comment>
<dbReference type="InterPro" id="IPR009056">
    <property type="entry name" value="Cyt_c-like_dom"/>
</dbReference>
<dbReference type="SUPFAM" id="SSF50998">
    <property type="entry name" value="Quinoprotein alcohol dehydrogenase-like"/>
    <property type="match status" value="1"/>
</dbReference>
<evidence type="ECO:0000256" key="1">
    <source>
        <dbReference type="ARBA" id="ARBA00008156"/>
    </source>
</evidence>